<accession>A0A1C7N8D9</accession>
<comment type="caution">
    <text evidence="2">The sequence shown here is derived from an EMBL/GenBank/DDBJ whole genome shotgun (WGS) entry which is preliminary data.</text>
</comment>
<protein>
    <submittedName>
        <fullName evidence="2">Uncharacterized protein</fullName>
    </submittedName>
</protein>
<reference evidence="2 3" key="1">
    <citation type="submission" date="2016-03" db="EMBL/GenBank/DDBJ databases">
        <title>Choanephora cucurbitarum.</title>
        <authorList>
            <person name="Min B."/>
            <person name="Park H."/>
            <person name="Park J.-H."/>
            <person name="Shin H.-D."/>
            <person name="Choi I.-G."/>
        </authorList>
    </citation>
    <scope>NUCLEOTIDE SEQUENCE [LARGE SCALE GENOMIC DNA]</scope>
    <source>
        <strain evidence="2 3">KUS-F28377</strain>
    </source>
</reference>
<evidence type="ECO:0000313" key="2">
    <source>
        <dbReference type="EMBL" id="OBZ85353.1"/>
    </source>
</evidence>
<organism evidence="2 3">
    <name type="scientific">Choanephora cucurbitarum</name>
    <dbReference type="NCBI Taxonomy" id="101091"/>
    <lineage>
        <taxon>Eukaryota</taxon>
        <taxon>Fungi</taxon>
        <taxon>Fungi incertae sedis</taxon>
        <taxon>Mucoromycota</taxon>
        <taxon>Mucoromycotina</taxon>
        <taxon>Mucoromycetes</taxon>
        <taxon>Mucorales</taxon>
        <taxon>Mucorineae</taxon>
        <taxon>Choanephoraceae</taxon>
        <taxon>Choanephoroideae</taxon>
        <taxon>Choanephora</taxon>
    </lineage>
</organism>
<dbReference type="OrthoDB" id="2289168at2759"/>
<dbReference type="InParanoid" id="A0A1C7N8D9"/>
<evidence type="ECO:0000256" key="1">
    <source>
        <dbReference type="SAM" id="MobiDB-lite"/>
    </source>
</evidence>
<feature type="region of interest" description="Disordered" evidence="1">
    <location>
        <begin position="25"/>
        <end position="64"/>
    </location>
</feature>
<gene>
    <name evidence="2" type="ORF">A0J61_06600</name>
</gene>
<dbReference type="AlphaFoldDB" id="A0A1C7N8D9"/>
<name>A0A1C7N8D9_9FUNG</name>
<keyword evidence="3" id="KW-1185">Reference proteome</keyword>
<dbReference type="Proteomes" id="UP000093000">
    <property type="component" value="Unassembled WGS sequence"/>
</dbReference>
<sequence length="185" mass="21166">MIGDDPMNDPQFMAFLACIPYESAMDTPEKPSTEKTGDKVDNSKSPGKKRDIKANQKRPPSTRFGFCEHPKHNYYRQEKYLWNSSTVNQALVMKAIPRRGRPPKGSKPTEHMLSTSSVYHHELGQFPSVELTVRSLPKRLESVVGKSNIKVCLTCLKRSDTDPDYLQNEFYLGPQHQPTNRKKEK</sequence>
<feature type="compositionally biased region" description="Basic and acidic residues" evidence="1">
    <location>
        <begin position="27"/>
        <end position="54"/>
    </location>
</feature>
<proteinExistence type="predicted"/>
<evidence type="ECO:0000313" key="3">
    <source>
        <dbReference type="Proteomes" id="UP000093000"/>
    </source>
</evidence>
<dbReference type="EMBL" id="LUGH01000406">
    <property type="protein sequence ID" value="OBZ85353.1"/>
    <property type="molecule type" value="Genomic_DNA"/>
</dbReference>